<organism evidence="1 2">
    <name type="scientific">Aurantimonas endophytica</name>
    <dbReference type="NCBI Taxonomy" id="1522175"/>
    <lineage>
        <taxon>Bacteria</taxon>
        <taxon>Pseudomonadati</taxon>
        <taxon>Pseudomonadota</taxon>
        <taxon>Alphaproteobacteria</taxon>
        <taxon>Hyphomicrobiales</taxon>
        <taxon>Aurantimonadaceae</taxon>
        <taxon>Aurantimonas</taxon>
    </lineage>
</organism>
<sequence length="99" mass="10759">MNTANLQLEGLYTALQSVLCALREKELLTADEVDRALSEAEAVAGADPRRPTELSGSNREAVLFPIRYLRVANRLCGEGSRPTFSEVATLVGRENKPGN</sequence>
<protein>
    <submittedName>
        <fullName evidence="1">Uncharacterized protein</fullName>
    </submittedName>
</protein>
<evidence type="ECO:0000313" key="1">
    <source>
        <dbReference type="EMBL" id="MBB4001180.1"/>
    </source>
</evidence>
<proteinExistence type="predicted"/>
<dbReference type="RefSeq" id="WP_183205559.1">
    <property type="nucleotide sequence ID" value="NZ_JAAAMM010000001.1"/>
</dbReference>
<keyword evidence="2" id="KW-1185">Reference proteome</keyword>
<dbReference type="AlphaFoldDB" id="A0A7W6H9L8"/>
<comment type="caution">
    <text evidence="1">The sequence shown here is derived from an EMBL/GenBank/DDBJ whole genome shotgun (WGS) entry which is preliminary data.</text>
</comment>
<gene>
    <name evidence="1" type="ORF">GGR03_000227</name>
</gene>
<dbReference type="Proteomes" id="UP000588647">
    <property type="component" value="Unassembled WGS sequence"/>
</dbReference>
<dbReference type="EMBL" id="JACIEM010000001">
    <property type="protein sequence ID" value="MBB4001180.1"/>
    <property type="molecule type" value="Genomic_DNA"/>
</dbReference>
<name>A0A7W6H9L8_9HYPH</name>
<evidence type="ECO:0000313" key="2">
    <source>
        <dbReference type="Proteomes" id="UP000588647"/>
    </source>
</evidence>
<reference evidence="1 2" key="1">
    <citation type="submission" date="2020-08" db="EMBL/GenBank/DDBJ databases">
        <title>Genomic Encyclopedia of Type Strains, Phase IV (KMG-IV): sequencing the most valuable type-strain genomes for metagenomic binning, comparative biology and taxonomic classification.</title>
        <authorList>
            <person name="Goeker M."/>
        </authorList>
    </citation>
    <scope>NUCLEOTIDE SEQUENCE [LARGE SCALE GENOMIC DNA]</scope>
    <source>
        <strain evidence="1 2">DSM 103570</strain>
    </source>
</reference>
<accession>A0A7W6H9L8</accession>